<protein>
    <submittedName>
        <fullName evidence="3">Ferrous iron transport protein A</fullName>
    </submittedName>
</protein>
<dbReference type="SUPFAM" id="SSF50037">
    <property type="entry name" value="C-terminal domain of transcriptional repressors"/>
    <property type="match status" value="1"/>
</dbReference>
<dbReference type="EMBL" id="VWXX01000004">
    <property type="protein sequence ID" value="KAA6186638.1"/>
    <property type="molecule type" value="Genomic_DNA"/>
</dbReference>
<evidence type="ECO:0000313" key="3">
    <source>
        <dbReference type="EMBL" id="KAA6186638.1"/>
    </source>
</evidence>
<dbReference type="OrthoDB" id="5772942at2"/>
<evidence type="ECO:0000313" key="4">
    <source>
        <dbReference type="Proteomes" id="UP000322981"/>
    </source>
</evidence>
<feature type="domain" description="Ferrous iron transporter FeoA-like" evidence="2">
    <location>
        <begin position="9"/>
        <end position="79"/>
    </location>
</feature>
<name>A0A5M8FP20_9GAMM</name>
<accession>A0A5M8FP20</accession>
<organism evidence="3 4">
    <name type="scientific">Thiohalocapsa marina</name>
    <dbReference type="NCBI Taxonomy" id="424902"/>
    <lineage>
        <taxon>Bacteria</taxon>
        <taxon>Pseudomonadati</taxon>
        <taxon>Pseudomonadota</taxon>
        <taxon>Gammaproteobacteria</taxon>
        <taxon>Chromatiales</taxon>
        <taxon>Chromatiaceae</taxon>
        <taxon>Thiohalocapsa</taxon>
    </lineage>
</organism>
<keyword evidence="4" id="KW-1185">Reference proteome</keyword>
<comment type="caution">
    <text evidence="3">The sequence shown here is derived from an EMBL/GenBank/DDBJ whole genome shotgun (WGS) entry which is preliminary data.</text>
</comment>
<sequence>MQQPVRHPLPLDRLPVGALGRVIEIRGGRGLIRTLLGLGLRLGSEIRVEQHRGRGLVVSAGSTRIALGGGIVEKLLVMPLDAGPDAPTAATMTAVDLPSEELPAGESSEPGVSP</sequence>
<proteinExistence type="predicted"/>
<reference evidence="3 4" key="1">
    <citation type="submission" date="2019-09" db="EMBL/GenBank/DDBJ databases">
        <title>Whole-genome sequence of the purple sulfur bacterium Thiohalocapsa marina DSM 19078.</title>
        <authorList>
            <person name="Kyndt J.A."/>
            <person name="Meyer T.E."/>
        </authorList>
    </citation>
    <scope>NUCLEOTIDE SEQUENCE [LARGE SCALE GENOMIC DNA]</scope>
    <source>
        <strain evidence="3 4">DSM 19078</strain>
    </source>
</reference>
<dbReference type="Proteomes" id="UP000322981">
    <property type="component" value="Unassembled WGS sequence"/>
</dbReference>
<evidence type="ECO:0000259" key="2">
    <source>
        <dbReference type="SMART" id="SM00899"/>
    </source>
</evidence>
<gene>
    <name evidence="3" type="ORF">F2Q65_04500</name>
</gene>
<keyword evidence="1" id="KW-0408">Iron</keyword>
<dbReference type="SMART" id="SM00899">
    <property type="entry name" value="FeoA"/>
    <property type="match status" value="1"/>
</dbReference>
<dbReference type="InterPro" id="IPR038157">
    <property type="entry name" value="FeoA_core_dom"/>
</dbReference>
<evidence type="ECO:0000256" key="1">
    <source>
        <dbReference type="ARBA" id="ARBA00023004"/>
    </source>
</evidence>
<dbReference type="Gene3D" id="2.30.30.90">
    <property type="match status" value="1"/>
</dbReference>
<dbReference type="RefSeq" id="WP_150090859.1">
    <property type="nucleotide sequence ID" value="NZ_VWXX01000004.1"/>
</dbReference>
<dbReference type="AlphaFoldDB" id="A0A5M8FP20"/>
<dbReference type="InterPro" id="IPR007167">
    <property type="entry name" value="Fe-transptr_FeoA-like"/>
</dbReference>
<dbReference type="Pfam" id="PF04023">
    <property type="entry name" value="FeoA"/>
    <property type="match status" value="1"/>
</dbReference>
<dbReference type="GO" id="GO:0046914">
    <property type="term" value="F:transition metal ion binding"/>
    <property type="evidence" value="ECO:0007669"/>
    <property type="project" value="InterPro"/>
</dbReference>
<dbReference type="InterPro" id="IPR008988">
    <property type="entry name" value="Transcriptional_repressor_C"/>
</dbReference>